<evidence type="ECO:0000313" key="3">
    <source>
        <dbReference type="EMBL" id="MCE5172232.1"/>
    </source>
</evidence>
<dbReference type="NCBIfam" id="NF005559">
    <property type="entry name" value="PRK07231.1"/>
    <property type="match status" value="1"/>
</dbReference>
<evidence type="ECO:0000313" key="4">
    <source>
        <dbReference type="Proteomes" id="UP001199916"/>
    </source>
</evidence>
<gene>
    <name evidence="3" type="ORF">LQV63_23415</name>
</gene>
<accession>A0ABS8YKZ3</accession>
<dbReference type="EC" id="1.1.1.47" evidence="3"/>
<dbReference type="Pfam" id="PF13561">
    <property type="entry name" value="adh_short_C2"/>
    <property type="match status" value="1"/>
</dbReference>
<dbReference type="GO" id="GO:0047936">
    <property type="term" value="F:glucose 1-dehydrogenase [NAD(P)+] activity"/>
    <property type="evidence" value="ECO:0007669"/>
    <property type="project" value="UniProtKB-EC"/>
</dbReference>
<dbReference type="SUPFAM" id="SSF51735">
    <property type="entry name" value="NAD(P)-binding Rossmann-fold domains"/>
    <property type="match status" value="1"/>
</dbReference>
<protein>
    <submittedName>
        <fullName evidence="3">Glucose 1-dehydrogenase</fullName>
        <ecNumber evidence="3">1.1.1.47</ecNumber>
    </submittedName>
</protein>
<evidence type="ECO:0000256" key="2">
    <source>
        <dbReference type="ARBA" id="ARBA00023002"/>
    </source>
</evidence>
<reference evidence="3 4" key="1">
    <citation type="submission" date="2021-11" db="EMBL/GenBank/DDBJ databases">
        <title>Draft genome sequence of Paenibacillus profundus YoMME, a new Gram-positive bacteria with exoelectrogenic properties.</title>
        <authorList>
            <person name="Hubenova Y."/>
            <person name="Hubenova E."/>
            <person name="Manasiev Y."/>
            <person name="Peykov S."/>
            <person name="Mitov M."/>
        </authorList>
    </citation>
    <scope>NUCLEOTIDE SEQUENCE [LARGE SCALE GENOMIC DNA]</scope>
    <source>
        <strain evidence="3 4">YoMME</strain>
    </source>
</reference>
<evidence type="ECO:0000256" key="1">
    <source>
        <dbReference type="ARBA" id="ARBA00006484"/>
    </source>
</evidence>
<dbReference type="PANTHER" id="PTHR24321">
    <property type="entry name" value="DEHYDROGENASES, SHORT CHAIN"/>
    <property type="match status" value="1"/>
</dbReference>
<dbReference type="InterPro" id="IPR036291">
    <property type="entry name" value="NAD(P)-bd_dom_sf"/>
</dbReference>
<dbReference type="PRINTS" id="PR00080">
    <property type="entry name" value="SDRFAMILY"/>
</dbReference>
<name>A0ABS8YKZ3_9BACL</name>
<dbReference type="InterPro" id="IPR002347">
    <property type="entry name" value="SDR_fam"/>
</dbReference>
<dbReference type="Gene3D" id="3.40.50.720">
    <property type="entry name" value="NAD(P)-binding Rossmann-like Domain"/>
    <property type="match status" value="1"/>
</dbReference>
<dbReference type="CDD" id="cd05233">
    <property type="entry name" value="SDR_c"/>
    <property type="match status" value="1"/>
</dbReference>
<dbReference type="PRINTS" id="PR00081">
    <property type="entry name" value="GDHRDH"/>
</dbReference>
<dbReference type="EMBL" id="JAJNBZ010000026">
    <property type="protein sequence ID" value="MCE5172232.1"/>
    <property type="molecule type" value="Genomic_DNA"/>
</dbReference>
<sequence>MTDTIKNKVALITGATGGIGKATAMTLARKGAQVVISGRRAESGNEVMEEIVAQGGDALFVLCDVNKEEEVQKLIETTVSQYGKLNILVNNAGISLETVPLAQADGNNFQQMLQTNVMGVFYGMKYGIQQMLQQDQGGAIVNLASIAGLHGMPYTGPYTATKHAVVGLTKTAALEYATNNIRVNAVAPGAIKTDIIAKSIDHGTFNEDMINRMHPMMRMGYPQEIANGIVWLCSDEASFTTGSILNIDGGFNAR</sequence>
<keyword evidence="2 3" id="KW-0560">Oxidoreductase</keyword>
<comment type="similarity">
    <text evidence="1">Belongs to the short-chain dehydrogenases/reductases (SDR) family.</text>
</comment>
<proteinExistence type="inferred from homology"/>
<keyword evidence="4" id="KW-1185">Reference proteome</keyword>
<dbReference type="InterPro" id="IPR020904">
    <property type="entry name" value="Sc_DH/Rdtase_CS"/>
</dbReference>
<organism evidence="3 4">
    <name type="scientific">Paenibacillus profundus</name>
    <dbReference type="NCBI Taxonomy" id="1173085"/>
    <lineage>
        <taxon>Bacteria</taxon>
        <taxon>Bacillati</taxon>
        <taxon>Bacillota</taxon>
        <taxon>Bacilli</taxon>
        <taxon>Bacillales</taxon>
        <taxon>Paenibacillaceae</taxon>
        <taxon>Paenibacillus</taxon>
    </lineage>
</organism>
<dbReference type="Proteomes" id="UP001199916">
    <property type="component" value="Unassembled WGS sequence"/>
</dbReference>
<dbReference type="RefSeq" id="WP_233698469.1">
    <property type="nucleotide sequence ID" value="NZ_JAJNBZ010000026.1"/>
</dbReference>
<comment type="caution">
    <text evidence="3">The sequence shown here is derived from an EMBL/GenBank/DDBJ whole genome shotgun (WGS) entry which is preliminary data.</text>
</comment>
<dbReference type="PROSITE" id="PS00061">
    <property type="entry name" value="ADH_SHORT"/>
    <property type="match status" value="1"/>
</dbReference>
<dbReference type="PANTHER" id="PTHR24321:SF11">
    <property type="entry name" value="BLR0893 PROTEIN"/>
    <property type="match status" value="1"/>
</dbReference>